<dbReference type="AlphaFoldDB" id="A0A9D3RXY1"/>
<keyword evidence="2" id="KW-1185">Reference proteome</keyword>
<name>A0A9D3RXY1_ANGAN</name>
<gene>
    <name evidence="1" type="ORF">ANANG_G00140300</name>
</gene>
<reference evidence="1" key="1">
    <citation type="submission" date="2021-01" db="EMBL/GenBank/DDBJ databases">
        <title>A chromosome-scale assembly of European eel, Anguilla anguilla.</title>
        <authorList>
            <person name="Henkel C."/>
            <person name="Jong-Raadsen S.A."/>
            <person name="Dufour S."/>
            <person name="Weltzien F.-A."/>
            <person name="Palstra A.P."/>
            <person name="Pelster B."/>
            <person name="Spaink H.P."/>
            <person name="Van Den Thillart G.E."/>
            <person name="Jansen H."/>
            <person name="Zahm M."/>
            <person name="Klopp C."/>
            <person name="Cedric C."/>
            <person name="Louis A."/>
            <person name="Berthelot C."/>
            <person name="Parey E."/>
            <person name="Roest Crollius H."/>
            <person name="Montfort J."/>
            <person name="Robinson-Rechavi M."/>
            <person name="Bucao C."/>
            <person name="Bouchez O."/>
            <person name="Gislard M."/>
            <person name="Lluch J."/>
            <person name="Milhes M."/>
            <person name="Lampietro C."/>
            <person name="Lopez Roques C."/>
            <person name="Donnadieu C."/>
            <person name="Braasch I."/>
            <person name="Desvignes T."/>
            <person name="Postlethwait J."/>
            <person name="Bobe J."/>
            <person name="Guiguen Y."/>
            <person name="Dirks R."/>
        </authorList>
    </citation>
    <scope>NUCLEOTIDE SEQUENCE</scope>
    <source>
        <strain evidence="1">Tag_6206</strain>
        <tissue evidence="1">Liver</tissue>
    </source>
</reference>
<dbReference type="EMBL" id="JAFIRN010000007">
    <property type="protein sequence ID" value="KAG5845546.1"/>
    <property type="molecule type" value="Genomic_DNA"/>
</dbReference>
<evidence type="ECO:0000313" key="1">
    <source>
        <dbReference type="EMBL" id="KAG5845546.1"/>
    </source>
</evidence>
<evidence type="ECO:0000313" key="2">
    <source>
        <dbReference type="Proteomes" id="UP001044222"/>
    </source>
</evidence>
<accession>A0A9D3RXY1</accession>
<proteinExistence type="predicted"/>
<comment type="caution">
    <text evidence="1">The sequence shown here is derived from an EMBL/GenBank/DDBJ whole genome shotgun (WGS) entry which is preliminary data.</text>
</comment>
<sequence>MLLRLTIKYERTALRFWNDGSPQSAGEGAQGRGTWQGCLEEPRCQPPHPCGSGCQRCRAESRSEGEREECREGGGPRVEPAHRLTICLTHARVLMGEQQALARPSPISPIGLMKIWGSFPKSNTALILNY</sequence>
<organism evidence="1 2">
    <name type="scientific">Anguilla anguilla</name>
    <name type="common">European freshwater eel</name>
    <name type="synonym">Muraena anguilla</name>
    <dbReference type="NCBI Taxonomy" id="7936"/>
    <lineage>
        <taxon>Eukaryota</taxon>
        <taxon>Metazoa</taxon>
        <taxon>Chordata</taxon>
        <taxon>Craniata</taxon>
        <taxon>Vertebrata</taxon>
        <taxon>Euteleostomi</taxon>
        <taxon>Actinopterygii</taxon>
        <taxon>Neopterygii</taxon>
        <taxon>Teleostei</taxon>
        <taxon>Anguilliformes</taxon>
        <taxon>Anguillidae</taxon>
        <taxon>Anguilla</taxon>
    </lineage>
</organism>
<dbReference type="Proteomes" id="UP001044222">
    <property type="component" value="Chromosome 7"/>
</dbReference>
<protein>
    <submittedName>
        <fullName evidence="1">Uncharacterized protein</fullName>
    </submittedName>
</protein>